<dbReference type="Gene3D" id="3.60.10.10">
    <property type="entry name" value="Endonuclease/exonuclease/phosphatase"/>
    <property type="match status" value="1"/>
</dbReference>
<dbReference type="InterPro" id="IPR005135">
    <property type="entry name" value="Endo/exonuclease/phosphatase"/>
</dbReference>
<evidence type="ECO:0000256" key="1">
    <source>
        <dbReference type="SAM" id="MobiDB-lite"/>
    </source>
</evidence>
<feature type="region of interest" description="Disordered" evidence="1">
    <location>
        <begin position="423"/>
        <end position="457"/>
    </location>
</feature>
<organism evidence="3 4">
    <name type="scientific">Caerostris darwini</name>
    <dbReference type="NCBI Taxonomy" id="1538125"/>
    <lineage>
        <taxon>Eukaryota</taxon>
        <taxon>Metazoa</taxon>
        <taxon>Ecdysozoa</taxon>
        <taxon>Arthropoda</taxon>
        <taxon>Chelicerata</taxon>
        <taxon>Arachnida</taxon>
        <taxon>Araneae</taxon>
        <taxon>Araneomorphae</taxon>
        <taxon>Entelegynae</taxon>
        <taxon>Araneoidea</taxon>
        <taxon>Araneidae</taxon>
        <taxon>Caerostris</taxon>
    </lineage>
</organism>
<accession>A0AAV4UAK1</accession>
<gene>
    <name evidence="3" type="primary">AVEN_19945_1</name>
    <name evidence="3" type="ORF">CDAR_391111</name>
</gene>
<protein>
    <recommendedName>
        <fullName evidence="2">Endonuclease/exonuclease/phosphatase domain-containing protein</fullName>
    </recommendedName>
</protein>
<dbReference type="EMBL" id="BPLQ01010973">
    <property type="protein sequence ID" value="GIY54778.1"/>
    <property type="molecule type" value="Genomic_DNA"/>
</dbReference>
<comment type="caution">
    <text evidence="3">The sequence shown here is derived from an EMBL/GenBank/DDBJ whole genome shotgun (WGS) entry which is preliminary data.</text>
</comment>
<evidence type="ECO:0000313" key="4">
    <source>
        <dbReference type="Proteomes" id="UP001054837"/>
    </source>
</evidence>
<dbReference type="AlphaFoldDB" id="A0AAV4UAK1"/>
<name>A0AAV4UAK1_9ARAC</name>
<proteinExistence type="predicted"/>
<evidence type="ECO:0000259" key="2">
    <source>
        <dbReference type="Pfam" id="PF14529"/>
    </source>
</evidence>
<dbReference type="InterPro" id="IPR036691">
    <property type="entry name" value="Endo/exonu/phosph_ase_sf"/>
</dbReference>
<dbReference type="Proteomes" id="UP001054837">
    <property type="component" value="Unassembled WGS sequence"/>
</dbReference>
<dbReference type="SUPFAM" id="SSF56219">
    <property type="entry name" value="DNase I-like"/>
    <property type="match status" value="1"/>
</dbReference>
<dbReference type="GO" id="GO:0003824">
    <property type="term" value="F:catalytic activity"/>
    <property type="evidence" value="ECO:0007669"/>
    <property type="project" value="InterPro"/>
</dbReference>
<sequence>MAEESDLDASSLPIEEDITDFSDDNNLDCEIRTRILPNWRVESRRWKRSSTQQALITEVVAKELEKKFPAPKDIVRLPPVAKAPSTISYADRVKSGTTTERSKSVIKNKVTKKYITTVKPKEEASSSAETRKMVQAKLDIRTLKIGVKQVRNIRNGGIIIETDTETDLDKLIQEFKLQDDLTKNFTIDKPALKKPQIICFDVAQDTSGDKILEDLHSQFSEIGHENEDFHIKHHFNSKRGVNWIFEVNPSLFSKGILATNLDVLQSFLEKYHLFKTFICGDFNAKSRVWGKRNVDNRGTQLLAFCNAMKLTIENSPSSLPTFDCRRCQSGIDLLLTKNIDKGISMEVSDDMSNSDHNLLHFSWSMDQLPPPERIHINISQTNWLSVKSTIFNIIRAHSSSGFSDVNGLISTIQTEITARLCTTSKNRRSSKQANGDQTSGNHNRIHLIKYQENNPKV</sequence>
<feature type="domain" description="Endonuclease/exonuclease/phosphatase" evidence="2">
    <location>
        <begin position="259"/>
        <end position="358"/>
    </location>
</feature>
<keyword evidence="4" id="KW-1185">Reference proteome</keyword>
<reference evidence="3 4" key="1">
    <citation type="submission" date="2021-06" db="EMBL/GenBank/DDBJ databases">
        <title>Caerostris darwini draft genome.</title>
        <authorList>
            <person name="Kono N."/>
            <person name="Arakawa K."/>
        </authorList>
    </citation>
    <scope>NUCLEOTIDE SEQUENCE [LARGE SCALE GENOMIC DNA]</scope>
</reference>
<feature type="compositionally biased region" description="Polar residues" evidence="1">
    <location>
        <begin position="431"/>
        <end position="442"/>
    </location>
</feature>
<evidence type="ECO:0000313" key="3">
    <source>
        <dbReference type="EMBL" id="GIY54778.1"/>
    </source>
</evidence>
<dbReference type="Pfam" id="PF14529">
    <property type="entry name" value="Exo_endo_phos_2"/>
    <property type="match status" value="1"/>
</dbReference>